<dbReference type="STRING" id="121845.A0A1S4EQ23"/>
<organism evidence="4 5">
    <name type="scientific">Diaphorina citri</name>
    <name type="common">Asian citrus psyllid</name>
    <dbReference type="NCBI Taxonomy" id="121845"/>
    <lineage>
        <taxon>Eukaryota</taxon>
        <taxon>Metazoa</taxon>
        <taxon>Ecdysozoa</taxon>
        <taxon>Arthropoda</taxon>
        <taxon>Hexapoda</taxon>
        <taxon>Insecta</taxon>
        <taxon>Pterygota</taxon>
        <taxon>Neoptera</taxon>
        <taxon>Paraneoptera</taxon>
        <taxon>Hemiptera</taxon>
        <taxon>Sternorrhyncha</taxon>
        <taxon>Psylloidea</taxon>
        <taxon>Psyllidae</taxon>
        <taxon>Diaphorininae</taxon>
        <taxon>Diaphorina</taxon>
    </lineage>
</organism>
<dbReference type="GO" id="GO:0003964">
    <property type="term" value="F:RNA-directed DNA polymerase activity"/>
    <property type="evidence" value="ECO:0007669"/>
    <property type="project" value="UniProtKB-EC"/>
</dbReference>
<dbReference type="InterPro" id="IPR041588">
    <property type="entry name" value="Integrase_H2C2"/>
</dbReference>
<dbReference type="Pfam" id="PF00665">
    <property type="entry name" value="rve"/>
    <property type="match status" value="1"/>
</dbReference>
<dbReference type="Proteomes" id="UP000079169">
    <property type="component" value="Unplaced"/>
</dbReference>
<evidence type="ECO:0000256" key="1">
    <source>
        <dbReference type="ARBA" id="ARBA00012493"/>
    </source>
</evidence>
<dbReference type="GO" id="GO:0015074">
    <property type="term" value="P:DNA integration"/>
    <property type="evidence" value="ECO:0007669"/>
    <property type="project" value="InterPro"/>
</dbReference>
<dbReference type="PANTHER" id="PTHR37984">
    <property type="entry name" value="PROTEIN CBG26694"/>
    <property type="match status" value="1"/>
</dbReference>
<dbReference type="RefSeq" id="XP_017304264.1">
    <property type="nucleotide sequence ID" value="XM_017448775.1"/>
</dbReference>
<dbReference type="InterPro" id="IPR036397">
    <property type="entry name" value="RNaseH_sf"/>
</dbReference>
<reference evidence="5" key="1">
    <citation type="submission" date="2025-08" db="UniProtKB">
        <authorList>
            <consortium name="RefSeq"/>
        </authorList>
    </citation>
    <scope>IDENTIFICATION</scope>
</reference>
<dbReference type="AlphaFoldDB" id="A0A1S4EQ23"/>
<dbReference type="EC" id="2.7.7.49" evidence="1"/>
<dbReference type="SUPFAM" id="SSF53098">
    <property type="entry name" value="Ribonuclease H-like"/>
    <property type="match status" value="1"/>
</dbReference>
<dbReference type="Gene3D" id="1.10.340.70">
    <property type="match status" value="1"/>
</dbReference>
<keyword evidence="4" id="KW-1185">Reference proteome</keyword>
<dbReference type="InterPro" id="IPR012337">
    <property type="entry name" value="RNaseH-like_sf"/>
</dbReference>
<dbReference type="InterPro" id="IPR001584">
    <property type="entry name" value="Integrase_cat-core"/>
</dbReference>
<dbReference type="OMA" id="EHINFIA"/>
<dbReference type="PaxDb" id="121845-A0A1S4EQ23"/>
<evidence type="ECO:0000259" key="3">
    <source>
        <dbReference type="PROSITE" id="PS50994"/>
    </source>
</evidence>
<dbReference type="PROSITE" id="PS50994">
    <property type="entry name" value="INTEGRASE"/>
    <property type="match status" value="1"/>
</dbReference>
<dbReference type="PANTHER" id="PTHR37984:SF15">
    <property type="entry name" value="INTEGRASE CATALYTIC DOMAIN-CONTAINING PROTEIN"/>
    <property type="match status" value="1"/>
</dbReference>
<proteinExistence type="predicted"/>
<evidence type="ECO:0000313" key="5">
    <source>
        <dbReference type="RefSeq" id="XP_017304264.1"/>
    </source>
</evidence>
<feature type="domain" description="Integrase catalytic" evidence="3">
    <location>
        <begin position="159"/>
        <end position="246"/>
    </location>
</feature>
<evidence type="ECO:0000313" key="4">
    <source>
        <dbReference type="Proteomes" id="UP000079169"/>
    </source>
</evidence>
<sequence>MSRHPNHEVCQQFPEEEFIHAVSERARPIAITREQIILETKADSTLQSVIHLLGLPDQENVWKTSDLIEYKKIRDELTVTDDGILLRGRRIVIPQKLQARTLYFAHKGHFGVVRTKQLLRGKVWFPGMNKMIEDKIKSCIPCQTTMVSNHPAPLCPTPLPDQPWSNLAIDFAGPFDHNEYALVLIDEYTRYPFVEIIPNIRTPTVVKILKKIFSMFGIPNVLKSDNGPPFNGEEFTEYLTMIGCKHQRNDDEKKKKMKDYVDGKRRAKPLDLCAGDQVLMKKKPDCKYFNSKPLEIIDIKGNQVTAQNEDETITRNSTFFRAVPHPTQSPDNLPPPTSDSQVDVQSEPEEIEVAVETPPSPNVSPPVLRRSTRETRPPQRYGEWI</sequence>
<name>A0A1S4EQ23_DIACI</name>
<feature type="region of interest" description="Disordered" evidence="2">
    <location>
        <begin position="322"/>
        <end position="385"/>
    </location>
</feature>
<dbReference type="GeneID" id="108253940"/>
<dbReference type="KEGG" id="dci:108253940"/>
<protein>
    <recommendedName>
        <fullName evidence="1">RNA-directed DNA polymerase</fullName>
        <ecNumber evidence="1">2.7.7.49</ecNumber>
    </recommendedName>
</protein>
<dbReference type="FunFam" id="1.10.340.70:FF:000003">
    <property type="entry name" value="Protein CBG25708"/>
    <property type="match status" value="1"/>
</dbReference>
<dbReference type="Pfam" id="PF17921">
    <property type="entry name" value="Integrase_H2C2"/>
    <property type="match status" value="1"/>
</dbReference>
<dbReference type="InterPro" id="IPR050951">
    <property type="entry name" value="Retrovirus_Pol_polyprotein"/>
</dbReference>
<dbReference type="GO" id="GO:0003676">
    <property type="term" value="F:nucleic acid binding"/>
    <property type="evidence" value="ECO:0007669"/>
    <property type="project" value="InterPro"/>
</dbReference>
<dbReference type="Gene3D" id="3.30.420.10">
    <property type="entry name" value="Ribonuclease H-like superfamily/Ribonuclease H"/>
    <property type="match status" value="1"/>
</dbReference>
<gene>
    <name evidence="5" type="primary">LOC108253940</name>
</gene>
<accession>A0A1S4EQ23</accession>
<evidence type="ECO:0000256" key="2">
    <source>
        <dbReference type="SAM" id="MobiDB-lite"/>
    </source>
</evidence>